<dbReference type="Proteomes" id="UP001432027">
    <property type="component" value="Unassembled WGS sequence"/>
</dbReference>
<evidence type="ECO:0000256" key="1">
    <source>
        <dbReference type="SAM" id="MobiDB-lite"/>
    </source>
</evidence>
<accession>A0AAV5SFY6</accession>
<name>A0AAV5SFY6_9BILA</name>
<dbReference type="EMBL" id="BTSX01000001">
    <property type="protein sequence ID" value="GMS78954.1"/>
    <property type="molecule type" value="Genomic_DNA"/>
</dbReference>
<evidence type="ECO:0000313" key="2">
    <source>
        <dbReference type="EMBL" id="GMS78954.1"/>
    </source>
</evidence>
<sequence length="573" mass="64629">MKPTRRDGRDWNRNLGLPLSGTGGQGAGSGGRRGRHCCRRRGAPAHLLATGRRLLSLFDHRGEGRPGGCKGLERLLAEDLGRLRGVGRVDLERVQLLPQILTILLPFPLPLPLHLVRARQLVEQLPIHLHERLQHVVHQRHDRLIPVLLADSVQRREHDGHHLGRGLLDQRYDVLVVPEVESTLGNLEVGRADALAQLAEERVDDLLELIRLDDVQDLLHLAQEHHFLQSAGARPELEQRVEHLGRQRAVLLDELHDAVGQLSMVHGEAARLMQRQQHLDEEDLVLLLERQREPVDDTANNLEQFSDTVEGVCLEDERQEHVVYLLPDERSQTQELAIDPVQDSLEEVALPRILGIEELEQLEHESLIDVLLADARLEVGRLEEPQEQLVHQLQMRPRHLERGLVLLRVELAVVRGREDAEDVLRHHLHHFRIDVLRDGSLRGGHVVDQLVQRRTLDLFALELGDGIVEVEDLIALHQLLNDESLLLGGRGFSYKGELCQLGLVLGVVSAAVDNSSGNICASLREWVDLVDELVRRRGQLHAARGSALCAGWRHLVRRAAHQIVLPITGRHVE</sequence>
<feature type="region of interest" description="Disordered" evidence="1">
    <location>
        <begin position="1"/>
        <end position="35"/>
    </location>
</feature>
<keyword evidence="3" id="KW-1185">Reference proteome</keyword>
<organism evidence="2 3">
    <name type="scientific">Pristionchus entomophagus</name>
    <dbReference type="NCBI Taxonomy" id="358040"/>
    <lineage>
        <taxon>Eukaryota</taxon>
        <taxon>Metazoa</taxon>
        <taxon>Ecdysozoa</taxon>
        <taxon>Nematoda</taxon>
        <taxon>Chromadorea</taxon>
        <taxon>Rhabditida</taxon>
        <taxon>Rhabditina</taxon>
        <taxon>Diplogasteromorpha</taxon>
        <taxon>Diplogasteroidea</taxon>
        <taxon>Neodiplogasteridae</taxon>
        <taxon>Pristionchus</taxon>
    </lineage>
</organism>
<dbReference type="AlphaFoldDB" id="A0AAV5SFY6"/>
<comment type="caution">
    <text evidence="2">The sequence shown here is derived from an EMBL/GenBank/DDBJ whole genome shotgun (WGS) entry which is preliminary data.</text>
</comment>
<evidence type="ECO:0000313" key="3">
    <source>
        <dbReference type="Proteomes" id="UP001432027"/>
    </source>
</evidence>
<protein>
    <submittedName>
        <fullName evidence="2">Uncharacterized protein</fullName>
    </submittedName>
</protein>
<reference evidence="2" key="1">
    <citation type="submission" date="2023-10" db="EMBL/GenBank/DDBJ databases">
        <title>Genome assembly of Pristionchus species.</title>
        <authorList>
            <person name="Yoshida K."/>
            <person name="Sommer R.J."/>
        </authorList>
    </citation>
    <scope>NUCLEOTIDE SEQUENCE</scope>
    <source>
        <strain evidence="2">RS0144</strain>
    </source>
</reference>
<feature type="compositionally biased region" description="Gly residues" evidence="1">
    <location>
        <begin position="21"/>
        <end position="31"/>
    </location>
</feature>
<gene>
    <name evidence="2" type="ORF">PENTCL1PPCAC_1129</name>
</gene>
<feature type="compositionally biased region" description="Basic and acidic residues" evidence="1">
    <location>
        <begin position="1"/>
        <end position="12"/>
    </location>
</feature>
<proteinExistence type="predicted"/>